<dbReference type="Proteomes" id="UP001497480">
    <property type="component" value="Unassembled WGS sequence"/>
</dbReference>
<protein>
    <submittedName>
        <fullName evidence="2">Uncharacterized protein</fullName>
    </submittedName>
</protein>
<reference evidence="2 3" key="1">
    <citation type="submission" date="2024-03" db="EMBL/GenBank/DDBJ databases">
        <authorList>
            <person name="Martinez-Hernandez J."/>
        </authorList>
    </citation>
    <scope>NUCLEOTIDE SEQUENCE [LARGE SCALE GENOMIC DNA]</scope>
</reference>
<evidence type="ECO:0000313" key="1">
    <source>
        <dbReference type="EMBL" id="CAL0303016.1"/>
    </source>
</evidence>
<proteinExistence type="predicted"/>
<accession>A0AAV1W1M5</accession>
<evidence type="ECO:0000313" key="3">
    <source>
        <dbReference type="Proteomes" id="UP001497480"/>
    </source>
</evidence>
<organism evidence="2 3">
    <name type="scientific">Lupinus luteus</name>
    <name type="common">European yellow lupine</name>
    <dbReference type="NCBI Taxonomy" id="3873"/>
    <lineage>
        <taxon>Eukaryota</taxon>
        <taxon>Viridiplantae</taxon>
        <taxon>Streptophyta</taxon>
        <taxon>Embryophyta</taxon>
        <taxon>Tracheophyta</taxon>
        <taxon>Spermatophyta</taxon>
        <taxon>Magnoliopsida</taxon>
        <taxon>eudicotyledons</taxon>
        <taxon>Gunneridae</taxon>
        <taxon>Pentapetalae</taxon>
        <taxon>rosids</taxon>
        <taxon>fabids</taxon>
        <taxon>Fabales</taxon>
        <taxon>Fabaceae</taxon>
        <taxon>Papilionoideae</taxon>
        <taxon>50 kb inversion clade</taxon>
        <taxon>genistoids sensu lato</taxon>
        <taxon>core genistoids</taxon>
        <taxon>Genisteae</taxon>
        <taxon>Lupinus</taxon>
    </lineage>
</organism>
<comment type="caution">
    <text evidence="2">The sequence shown here is derived from an EMBL/GenBank/DDBJ whole genome shotgun (WGS) entry which is preliminary data.</text>
</comment>
<keyword evidence="3" id="KW-1185">Reference proteome</keyword>
<dbReference type="AlphaFoldDB" id="A0AAV1W1M5"/>
<name>A0AAV1W1M5_LUPLU</name>
<sequence>MTLESHPSKTTWISRGSSLILQRRGLEKEKSTCFKLQEHPTERIILCANSFYESTITSFIRAKGELIEDQMSATYDAKVAVDGPKYCAEAFTAANIAAYK</sequence>
<gene>
    <name evidence="1" type="ORF">LLUT_LOCUS4076</name>
    <name evidence="2" type="ORF">LLUT_LOCUS4077</name>
</gene>
<evidence type="ECO:0000313" key="2">
    <source>
        <dbReference type="EMBL" id="CAL0303017.1"/>
    </source>
</evidence>
<dbReference type="EMBL" id="CAXHTB010000003">
    <property type="protein sequence ID" value="CAL0303016.1"/>
    <property type="molecule type" value="Genomic_DNA"/>
</dbReference>
<dbReference type="EMBL" id="CAXHTB010000003">
    <property type="protein sequence ID" value="CAL0303017.1"/>
    <property type="molecule type" value="Genomic_DNA"/>
</dbReference>